<dbReference type="InterPro" id="IPR052728">
    <property type="entry name" value="O2_lipid_transport_reg"/>
</dbReference>
<organism evidence="3 4">
    <name type="scientific">Parnassius mnemosyne</name>
    <name type="common">clouded apollo</name>
    <dbReference type="NCBI Taxonomy" id="213953"/>
    <lineage>
        <taxon>Eukaryota</taxon>
        <taxon>Metazoa</taxon>
        <taxon>Ecdysozoa</taxon>
        <taxon>Arthropoda</taxon>
        <taxon>Hexapoda</taxon>
        <taxon>Insecta</taxon>
        <taxon>Pterygota</taxon>
        <taxon>Neoptera</taxon>
        <taxon>Endopterygota</taxon>
        <taxon>Lepidoptera</taxon>
        <taxon>Glossata</taxon>
        <taxon>Ditrysia</taxon>
        <taxon>Papilionoidea</taxon>
        <taxon>Papilionidae</taxon>
        <taxon>Parnassiinae</taxon>
        <taxon>Parnassini</taxon>
        <taxon>Parnassius</taxon>
        <taxon>Driopa</taxon>
    </lineage>
</organism>
<dbReference type="Proteomes" id="UP001314205">
    <property type="component" value="Unassembled WGS sequence"/>
</dbReference>
<evidence type="ECO:0000259" key="2">
    <source>
        <dbReference type="Pfam" id="PF01757"/>
    </source>
</evidence>
<feature type="transmembrane region" description="Helical" evidence="1">
    <location>
        <begin position="299"/>
        <end position="320"/>
    </location>
</feature>
<name>A0AAV1M2H1_9NEOP</name>
<evidence type="ECO:0000256" key="1">
    <source>
        <dbReference type="SAM" id="Phobius"/>
    </source>
</evidence>
<feature type="transmembrane region" description="Helical" evidence="1">
    <location>
        <begin position="369"/>
        <end position="393"/>
    </location>
</feature>
<dbReference type="GO" id="GO:0016747">
    <property type="term" value="F:acyltransferase activity, transferring groups other than amino-acyl groups"/>
    <property type="evidence" value="ECO:0007669"/>
    <property type="project" value="InterPro"/>
</dbReference>
<feature type="domain" description="Acyltransferase 3" evidence="2">
    <location>
        <begin position="153"/>
        <end position="530"/>
    </location>
</feature>
<accession>A0AAV1M2H1</accession>
<comment type="caution">
    <text evidence="3">The sequence shown here is derived from an EMBL/GenBank/DDBJ whole genome shotgun (WGS) entry which is preliminary data.</text>
</comment>
<gene>
    <name evidence="3" type="ORF">PARMNEM_LOCUS19432</name>
</gene>
<dbReference type="PANTHER" id="PTHR11161:SF0">
    <property type="entry name" value="O-ACYLTRANSFERASE LIKE PROTEIN"/>
    <property type="match status" value="1"/>
</dbReference>
<protein>
    <recommendedName>
        <fullName evidence="2">Acyltransferase 3 domain-containing protein</fullName>
    </recommendedName>
</protein>
<feature type="transmembrane region" description="Helical" evidence="1">
    <location>
        <begin position="515"/>
        <end position="537"/>
    </location>
</feature>
<keyword evidence="1" id="KW-1133">Transmembrane helix</keyword>
<proteinExistence type="predicted"/>
<evidence type="ECO:0000313" key="3">
    <source>
        <dbReference type="EMBL" id="CAK1600712.1"/>
    </source>
</evidence>
<keyword evidence="1" id="KW-0472">Membrane</keyword>
<feature type="transmembrane region" description="Helical" evidence="1">
    <location>
        <begin position="192"/>
        <end position="217"/>
    </location>
</feature>
<reference evidence="3 4" key="1">
    <citation type="submission" date="2023-11" db="EMBL/GenBank/DDBJ databases">
        <authorList>
            <person name="Hedman E."/>
            <person name="Englund M."/>
            <person name="Stromberg M."/>
            <person name="Nyberg Akerstrom W."/>
            <person name="Nylinder S."/>
            <person name="Jareborg N."/>
            <person name="Kallberg Y."/>
            <person name="Kronander E."/>
        </authorList>
    </citation>
    <scope>NUCLEOTIDE SEQUENCE [LARGE SCALE GENOMIC DNA]</scope>
</reference>
<keyword evidence="4" id="KW-1185">Reference proteome</keyword>
<feature type="transmembrane region" description="Helical" evidence="1">
    <location>
        <begin position="327"/>
        <end position="349"/>
    </location>
</feature>
<feature type="transmembrane region" description="Helical" evidence="1">
    <location>
        <begin position="238"/>
        <end position="256"/>
    </location>
</feature>
<sequence length="553" mass="62840">MDEDVIFKLKDYDYKRYGLKALFGADLNEIRSGPGNPLQFSVFRLAVCIPKPCTTQEAISELLFNISSIGFQYEDDFCRLPNDKPWVPADYTAIGLFFFIGFLCIMSTCYEINHIFILKSDPKSANALYRSFSVYSNTSRLLNFSTRPGALECLDGIRALAMIWILIGHSFSSQSFTYNPLESLRWMISLEALWVTAGHIAVDTFFMLSGLLVVYTTAGKLTSVGLLKNIHFFYLNRLLRMFPVLATTALLEASLFNHVSDGPVWDTVISQAHRCRTFWWSTLLHIQNYVNSRNICIGATWYLAIDTQLHILSPIILVWVLSGNKGIAWIALTAGVVTSITAATIYNFINEFPTGMISAMQGPKILDYIVYYYMNTLTRAPPFFVGMMFGYLLHIWRGKRLEIATALNLILWALSLSLLALAMYCIHPTMQIDWNNQTVDSLINSFMRPAWALGLGWVIFACVHGYGGPINWFLSLRLWKLPARLSYAMYILHFSLMVIVNSSSIAPIYFSVPYIMFLFCAYFALSMIIALIITIFIDMPFSTLFKMLLDKGR</sequence>
<dbReference type="AlphaFoldDB" id="A0AAV1M2H1"/>
<feature type="transmembrane region" description="Helical" evidence="1">
    <location>
        <begin position="91"/>
        <end position="110"/>
    </location>
</feature>
<dbReference type="EMBL" id="CAVLGL010000126">
    <property type="protein sequence ID" value="CAK1600712.1"/>
    <property type="molecule type" value="Genomic_DNA"/>
</dbReference>
<keyword evidence="1" id="KW-0812">Transmembrane</keyword>
<feature type="transmembrane region" description="Helical" evidence="1">
    <location>
        <begin position="450"/>
        <end position="475"/>
    </location>
</feature>
<feature type="transmembrane region" description="Helical" evidence="1">
    <location>
        <begin position="487"/>
        <end position="509"/>
    </location>
</feature>
<dbReference type="Pfam" id="PF01757">
    <property type="entry name" value="Acyl_transf_3"/>
    <property type="match status" value="1"/>
</dbReference>
<dbReference type="PANTHER" id="PTHR11161">
    <property type="entry name" value="O-ACYLTRANSFERASE"/>
    <property type="match status" value="1"/>
</dbReference>
<feature type="transmembrane region" description="Helical" evidence="1">
    <location>
        <begin position="405"/>
        <end position="430"/>
    </location>
</feature>
<dbReference type="InterPro" id="IPR002656">
    <property type="entry name" value="Acyl_transf_3_dom"/>
</dbReference>
<evidence type="ECO:0000313" key="4">
    <source>
        <dbReference type="Proteomes" id="UP001314205"/>
    </source>
</evidence>